<dbReference type="STRING" id="1429043.X474_10505"/>
<gene>
    <name evidence="1" type="ORF">X474_10505</name>
</gene>
<dbReference type="OrthoDB" id="5519458at2"/>
<evidence type="ECO:0000313" key="1">
    <source>
        <dbReference type="EMBL" id="KIX14056.1"/>
    </source>
</evidence>
<dbReference type="EMBL" id="AZAC01000012">
    <property type="protein sequence ID" value="KIX14056.1"/>
    <property type="molecule type" value="Genomic_DNA"/>
</dbReference>
<keyword evidence="2" id="KW-1185">Reference proteome</keyword>
<evidence type="ECO:0000313" key="2">
    <source>
        <dbReference type="Proteomes" id="UP000032233"/>
    </source>
</evidence>
<sequence>MLIPERPWKITRTMADEVCKTKDAYVWSDLAKVLPHLLYESQQTDVFRAPEAIQVLQAKDLFKQILAGEFKPLLELTAKELGFSCQRLETKQGVWLIITETKGKACGKGFFLFNMEALQAPCLQLPHSFKDWYTGELGLYLALEGSFSVVSWNTYPRRTRKQTEPCDLAHLENSFFTALALAYSQVNPQGKVIQLHSFVNGFRKTSQGEKADLILSSGLREPEKWFSKQADAIKKALPGYVVKAFPKEVGELGGTQNTIGRALNQSGQGRFLHLEMANRLRIDLLDKKDFRKNLNLSFKAAD</sequence>
<comment type="caution">
    <text evidence="1">The sequence shown here is derived from an EMBL/GenBank/DDBJ whole genome shotgun (WGS) entry which is preliminary data.</text>
</comment>
<accession>A0A0D2JEJ9</accession>
<dbReference type="Proteomes" id="UP000032233">
    <property type="component" value="Unassembled WGS sequence"/>
</dbReference>
<protein>
    <submittedName>
        <fullName evidence="1">Uncharacterized protein</fullName>
    </submittedName>
</protein>
<proteinExistence type="predicted"/>
<dbReference type="AlphaFoldDB" id="A0A0D2JEJ9"/>
<name>A0A0D2JEJ9_9BACT</name>
<reference evidence="1 2" key="1">
    <citation type="submission" date="2013-11" db="EMBL/GenBank/DDBJ databases">
        <title>Metagenomic analysis of a methanogenic consortium involved in long chain n-alkane degradation.</title>
        <authorList>
            <person name="Davidova I.A."/>
            <person name="Callaghan A.V."/>
            <person name="Wawrik B."/>
            <person name="Pruitt S."/>
            <person name="Marks C."/>
            <person name="Duncan K.E."/>
            <person name="Suflita J.M."/>
        </authorList>
    </citation>
    <scope>NUCLEOTIDE SEQUENCE [LARGE SCALE GENOMIC DNA]</scope>
    <source>
        <strain evidence="1 2">SPR</strain>
    </source>
</reference>
<dbReference type="InParanoid" id="A0A0D2JEJ9"/>
<dbReference type="RefSeq" id="WP_044348464.1">
    <property type="nucleotide sequence ID" value="NZ_AZAC01000012.1"/>
</dbReference>
<organism evidence="1 2">
    <name type="scientific">Dethiosulfatarculus sandiegensis</name>
    <dbReference type="NCBI Taxonomy" id="1429043"/>
    <lineage>
        <taxon>Bacteria</taxon>
        <taxon>Pseudomonadati</taxon>
        <taxon>Thermodesulfobacteriota</taxon>
        <taxon>Desulfarculia</taxon>
        <taxon>Desulfarculales</taxon>
        <taxon>Desulfarculaceae</taxon>
        <taxon>Dethiosulfatarculus</taxon>
    </lineage>
</organism>